<dbReference type="EMBL" id="CP134500">
    <property type="protein sequence ID" value="WNF28366.1"/>
    <property type="molecule type" value="Genomic_DNA"/>
</dbReference>
<organism evidence="4 5">
    <name type="scientific">Streptomyces durocortorensis</name>
    <dbReference type="NCBI Taxonomy" id="2811104"/>
    <lineage>
        <taxon>Bacteria</taxon>
        <taxon>Bacillati</taxon>
        <taxon>Actinomycetota</taxon>
        <taxon>Actinomycetes</taxon>
        <taxon>Kitasatosporales</taxon>
        <taxon>Streptomycetaceae</taxon>
        <taxon>Streptomyces</taxon>
    </lineage>
</organism>
<name>A0ABY9W4Y9_9ACTN</name>
<dbReference type="PANTHER" id="PTHR12215:SF10">
    <property type="entry name" value="L-AMINOADIPATE-SEMIALDEHYDE DEHYDROGENASE-PHOSPHOPANTETHEINYL TRANSFERASE"/>
    <property type="match status" value="1"/>
</dbReference>
<evidence type="ECO:0000313" key="5">
    <source>
        <dbReference type="Proteomes" id="UP001303236"/>
    </source>
</evidence>
<comment type="similarity">
    <text evidence="1">Belongs to the P-Pant transferase superfamily. Gsp/Sfp/HetI/AcpT family.</text>
</comment>
<evidence type="ECO:0000256" key="1">
    <source>
        <dbReference type="ARBA" id="ARBA00010990"/>
    </source>
</evidence>
<dbReference type="SUPFAM" id="SSF56214">
    <property type="entry name" value="4'-phosphopantetheinyl transferase"/>
    <property type="match status" value="2"/>
</dbReference>
<keyword evidence="5" id="KW-1185">Reference proteome</keyword>
<gene>
    <name evidence="4" type="ORF">RI138_16810</name>
</gene>
<accession>A0ABY9W4Y9</accession>
<dbReference type="InterPro" id="IPR037143">
    <property type="entry name" value="4-PPantetheinyl_Trfase_dom_sf"/>
</dbReference>
<reference evidence="4 5" key="1">
    <citation type="submission" date="2023-09" db="EMBL/GenBank/DDBJ databases">
        <title>Genome completion map analysis of the actinomycetes C11-1.</title>
        <authorList>
            <person name="Qin P."/>
            <person name="Guan P."/>
        </authorList>
    </citation>
    <scope>NUCLEOTIDE SEQUENCE [LARGE SCALE GENOMIC DNA]</scope>
    <source>
        <strain evidence="4 5">C11-1</strain>
    </source>
</reference>
<protein>
    <submittedName>
        <fullName evidence="4">4'-phosphopantetheinyl transferase superfamily protein</fullName>
    </submittedName>
</protein>
<evidence type="ECO:0000256" key="2">
    <source>
        <dbReference type="ARBA" id="ARBA00022679"/>
    </source>
</evidence>
<dbReference type="InterPro" id="IPR050559">
    <property type="entry name" value="P-Pant_transferase_sf"/>
</dbReference>
<evidence type="ECO:0000259" key="3">
    <source>
        <dbReference type="Pfam" id="PF01648"/>
    </source>
</evidence>
<sequence>MIPLASPPYDGHRLAAPRVPGVMTVMGRVHPPDGAEAPAEDTWRAVLSHDELRRADAFTLDTDRQAFQYTRWLLRTELSRRAPVAPGEWEFVFSPIGKPAIHPRFASDIEFSLSHSGGVCLIGLTRGRTVGVDVQICDALDDPESIRRLVTKCLSPEERAALEPLAGRKRRDAVVQLWAVKEAYAKAVGLGVRLPFRQIALGPDGRGGLALRPTSHVPDPAHWTCHAPQAPPGFRIGVCVAAPAAPTATARNQ</sequence>
<dbReference type="GO" id="GO:0016740">
    <property type="term" value="F:transferase activity"/>
    <property type="evidence" value="ECO:0007669"/>
    <property type="project" value="UniProtKB-KW"/>
</dbReference>
<dbReference type="PANTHER" id="PTHR12215">
    <property type="entry name" value="PHOSPHOPANTETHEINE TRANSFERASE"/>
    <property type="match status" value="1"/>
</dbReference>
<dbReference type="Pfam" id="PF01648">
    <property type="entry name" value="ACPS"/>
    <property type="match status" value="1"/>
</dbReference>
<dbReference type="InterPro" id="IPR008278">
    <property type="entry name" value="4-PPantetheinyl_Trfase_dom"/>
</dbReference>
<evidence type="ECO:0000313" key="4">
    <source>
        <dbReference type="EMBL" id="WNF28366.1"/>
    </source>
</evidence>
<feature type="domain" description="4'-phosphopantetheinyl transferase" evidence="3">
    <location>
        <begin position="130"/>
        <end position="225"/>
    </location>
</feature>
<dbReference type="Gene3D" id="3.90.470.20">
    <property type="entry name" value="4'-phosphopantetheinyl transferase domain"/>
    <property type="match status" value="2"/>
</dbReference>
<proteinExistence type="inferred from homology"/>
<keyword evidence="2 4" id="KW-0808">Transferase</keyword>
<dbReference type="Proteomes" id="UP001303236">
    <property type="component" value="Chromosome"/>
</dbReference>